<dbReference type="InterPro" id="IPR044925">
    <property type="entry name" value="His-Me_finger_sf"/>
</dbReference>
<feature type="compositionally biased region" description="Basic and acidic residues" evidence="1">
    <location>
        <begin position="19"/>
        <end position="30"/>
    </location>
</feature>
<dbReference type="InterPro" id="IPR004211">
    <property type="entry name" value="Endonuclease_7"/>
</dbReference>
<gene>
    <name evidence="2" type="ORF">C1I95_25180</name>
</gene>
<feature type="region of interest" description="Disordered" evidence="1">
    <location>
        <begin position="1"/>
        <end position="34"/>
    </location>
</feature>
<dbReference type="AlphaFoldDB" id="A0A2W2EKB3"/>
<evidence type="ECO:0000313" key="2">
    <source>
        <dbReference type="EMBL" id="PZG12728.1"/>
    </source>
</evidence>
<keyword evidence="3" id="KW-1185">Reference proteome</keyword>
<dbReference type="EMBL" id="POTY01000199">
    <property type="protein sequence ID" value="PZG12728.1"/>
    <property type="molecule type" value="Genomic_DNA"/>
</dbReference>
<dbReference type="Proteomes" id="UP000248924">
    <property type="component" value="Unassembled WGS sequence"/>
</dbReference>
<dbReference type="SUPFAM" id="SSF54060">
    <property type="entry name" value="His-Me finger endonucleases"/>
    <property type="match status" value="1"/>
</dbReference>
<reference evidence="2 3" key="1">
    <citation type="submission" date="2018-01" db="EMBL/GenBank/DDBJ databases">
        <title>Draft genome sequence of Jishengella sp. NA12.</title>
        <authorList>
            <person name="Sahin N."/>
            <person name="Ay H."/>
            <person name="Saygin H."/>
        </authorList>
    </citation>
    <scope>NUCLEOTIDE SEQUENCE [LARGE SCALE GENOMIC DNA]</scope>
    <source>
        <strain evidence="2 3">NA12</strain>
    </source>
</reference>
<protein>
    <recommendedName>
        <fullName evidence="4">Recombination endonuclease VII</fullName>
    </recommendedName>
</protein>
<evidence type="ECO:0008006" key="4">
    <source>
        <dbReference type="Google" id="ProtNLM"/>
    </source>
</evidence>
<dbReference type="Pfam" id="PF02945">
    <property type="entry name" value="Endonuclease_7"/>
    <property type="match status" value="1"/>
</dbReference>
<evidence type="ECO:0000256" key="1">
    <source>
        <dbReference type="SAM" id="MobiDB-lite"/>
    </source>
</evidence>
<sequence length="410" mass="44982">MRCPLSLVQAEDCDQPDGGQKDEGRRDPDSQAHSGLQCQHFEFDSERVSILCRRGHPSMMTAASTNATFSSSRRGRCPYPRATTSARCLAQRRSGSAGAAHTLGMLTRPEGLRVGPTVTAGPAPVSDTTGTPPATAQRSLDLPVVGTLADLPEHRREAALWHFAYDWTYGGLDYDGVDDLVRDQSPLPCLRRPHPGSAQDLTAVLGSDGRYHLCRDNGPVCASKRRRSDGASGYRHEQTVRWWVSSIGYHTRLRLGTTAVRHERIVQWQVELTQASIDPALVRGRQRCAARAEWPGYQGTDTALGRMRAALVAAAGARCHACGGQAGTSVDHDHLTNQVRGLLCLPCNNQIEHCLHVANCPFADYLNSPPAAHLNFAYPRPYNVRHTSVDDLRVEHLGFDPRYGRGSKRR</sequence>
<organism evidence="2 3">
    <name type="scientific">Micromonospora craterilacus</name>
    <dbReference type="NCBI Taxonomy" id="1655439"/>
    <lineage>
        <taxon>Bacteria</taxon>
        <taxon>Bacillati</taxon>
        <taxon>Actinomycetota</taxon>
        <taxon>Actinomycetes</taxon>
        <taxon>Micromonosporales</taxon>
        <taxon>Micromonosporaceae</taxon>
        <taxon>Micromonospora</taxon>
    </lineage>
</organism>
<name>A0A2W2EKB3_9ACTN</name>
<comment type="caution">
    <text evidence="2">The sequence shown here is derived from an EMBL/GenBank/DDBJ whole genome shotgun (WGS) entry which is preliminary data.</text>
</comment>
<dbReference type="InterPro" id="IPR038563">
    <property type="entry name" value="Endonuclease_7_sf"/>
</dbReference>
<proteinExistence type="predicted"/>
<accession>A0A2W2EKB3</accession>
<dbReference type="Gene3D" id="3.40.1800.10">
    <property type="entry name" value="His-Me finger endonucleases"/>
    <property type="match status" value="1"/>
</dbReference>
<evidence type="ECO:0000313" key="3">
    <source>
        <dbReference type="Proteomes" id="UP000248924"/>
    </source>
</evidence>